<evidence type="ECO:0000256" key="2">
    <source>
        <dbReference type="ARBA" id="ARBA00023315"/>
    </source>
</evidence>
<evidence type="ECO:0000259" key="3">
    <source>
        <dbReference type="PROSITE" id="PS51186"/>
    </source>
</evidence>
<gene>
    <name evidence="4" type="ORF">I3J27_33475</name>
</gene>
<dbReference type="EMBL" id="CP089391">
    <property type="protein sequence ID" value="WBL77854.1"/>
    <property type="molecule type" value="Genomic_DNA"/>
</dbReference>
<protein>
    <submittedName>
        <fullName evidence="4">N-acetyltransferase family protein</fullName>
    </submittedName>
</protein>
<evidence type="ECO:0000313" key="4">
    <source>
        <dbReference type="EMBL" id="WBL77854.1"/>
    </source>
</evidence>
<keyword evidence="5" id="KW-1185">Reference proteome</keyword>
<dbReference type="Proteomes" id="UP001179614">
    <property type="component" value="Chromosome"/>
</dbReference>
<keyword evidence="1" id="KW-0808">Transferase</keyword>
<dbReference type="PANTHER" id="PTHR43877">
    <property type="entry name" value="AMINOALKYLPHOSPHONATE N-ACETYLTRANSFERASE-RELATED-RELATED"/>
    <property type="match status" value="1"/>
</dbReference>
<feature type="domain" description="N-acetyltransferase" evidence="3">
    <location>
        <begin position="1"/>
        <end position="164"/>
    </location>
</feature>
<reference evidence="4" key="1">
    <citation type="submission" date="2021-12" db="EMBL/GenBank/DDBJ databases">
        <title>Bradyrhizobium xenonodulans sp. nov.</title>
        <authorList>
            <person name="Claassens R."/>
            <person name="Venter S.N."/>
            <person name="Beukes C.W."/>
            <person name="Stepkowski T."/>
            <person name="Steenkamp E.T."/>
        </authorList>
    </citation>
    <scope>NUCLEOTIDE SEQUENCE</scope>
    <source>
        <strain evidence="4">14AB</strain>
    </source>
</reference>
<dbReference type="Pfam" id="PF13420">
    <property type="entry name" value="Acetyltransf_4"/>
    <property type="match status" value="1"/>
</dbReference>
<evidence type="ECO:0000313" key="5">
    <source>
        <dbReference type="Proteomes" id="UP001179614"/>
    </source>
</evidence>
<dbReference type="Gene3D" id="3.40.630.30">
    <property type="match status" value="1"/>
</dbReference>
<name>A0ABY7MHK7_9BRAD</name>
<dbReference type="RefSeq" id="WP_270163145.1">
    <property type="nucleotide sequence ID" value="NZ_CP089391.1"/>
</dbReference>
<dbReference type="InterPro" id="IPR016181">
    <property type="entry name" value="Acyl_CoA_acyltransferase"/>
</dbReference>
<keyword evidence="2" id="KW-0012">Acyltransferase</keyword>
<proteinExistence type="predicted"/>
<dbReference type="PROSITE" id="PS51186">
    <property type="entry name" value="GNAT"/>
    <property type="match status" value="1"/>
</dbReference>
<organism evidence="4 5">
    <name type="scientific">Bradyrhizobium xenonodulans</name>
    <dbReference type="NCBI Taxonomy" id="2736875"/>
    <lineage>
        <taxon>Bacteria</taxon>
        <taxon>Pseudomonadati</taxon>
        <taxon>Pseudomonadota</taxon>
        <taxon>Alphaproteobacteria</taxon>
        <taxon>Hyphomicrobiales</taxon>
        <taxon>Nitrobacteraceae</taxon>
        <taxon>Bradyrhizobium</taxon>
    </lineage>
</organism>
<dbReference type="InterPro" id="IPR050832">
    <property type="entry name" value="Bact_Acetyltransf"/>
</dbReference>
<dbReference type="SUPFAM" id="SSF55729">
    <property type="entry name" value="Acyl-CoA N-acyltransferases (Nat)"/>
    <property type="match status" value="1"/>
</dbReference>
<dbReference type="InterPro" id="IPR000182">
    <property type="entry name" value="GNAT_dom"/>
</dbReference>
<accession>A0ABY7MHK7</accession>
<evidence type="ECO:0000256" key="1">
    <source>
        <dbReference type="ARBA" id="ARBA00022679"/>
    </source>
</evidence>
<dbReference type="CDD" id="cd04301">
    <property type="entry name" value="NAT_SF"/>
    <property type="match status" value="1"/>
</dbReference>
<sequence>MVIRRAKYPDAEDIAKIYNQAMAPGVFAMSRVSPETRTERLDWLREHKDPYPAFVYQHESGKVIAWCSLNTLSMRPEYMELSEVSFYVDEQHQRRGIGRLMLAHLINTANTFGLRALLGRTLERNVGATKNFHSFGFVRVVTLRELSLIRGEWHNDVWLWKQLR</sequence>